<keyword evidence="4 6" id="KW-1015">Disulfide bond</keyword>
<dbReference type="GO" id="GO:0015036">
    <property type="term" value="F:disulfide oxidoreductase activity"/>
    <property type="evidence" value="ECO:0007669"/>
    <property type="project" value="TreeGrafter"/>
</dbReference>
<dbReference type="PANTHER" id="PTHR33930">
    <property type="entry name" value="ALKYL HYDROPEROXIDE REDUCTASE AHPD"/>
    <property type="match status" value="1"/>
</dbReference>
<protein>
    <recommendedName>
        <fullName evidence="6">Alkyl hydroperoxide reductase AhpD</fullName>
        <ecNumber evidence="6">1.11.1.28</ecNumber>
    </recommendedName>
    <alternativeName>
        <fullName evidence="6">Alkylhydroperoxidase AhpD</fullName>
    </alternativeName>
</protein>
<organism evidence="8 9">
    <name type="scientific">Sphingomonas parva</name>
    <dbReference type="NCBI Taxonomy" id="2555898"/>
    <lineage>
        <taxon>Bacteria</taxon>
        <taxon>Pseudomonadati</taxon>
        <taxon>Pseudomonadota</taxon>
        <taxon>Alphaproteobacteria</taxon>
        <taxon>Sphingomonadales</taxon>
        <taxon>Sphingomonadaceae</taxon>
        <taxon>Sphingomonas</taxon>
    </lineage>
</organism>
<accession>A0A4Y8ZNH8</accession>
<dbReference type="SUPFAM" id="SSF69118">
    <property type="entry name" value="AhpD-like"/>
    <property type="match status" value="1"/>
</dbReference>
<dbReference type="GO" id="GO:0045454">
    <property type="term" value="P:cell redox homeostasis"/>
    <property type="evidence" value="ECO:0007669"/>
    <property type="project" value="TreeGrafter"/>
</dbReference>
<dbReference type="InterPro" id="IPR004674">
    <property type="entry name" value="AhpD"/>
</dbReference>
<comment type="catalytic activity">
    <reaction evidence="6">
        <text>N(6)-[(R)-dihydrolipoyl]-L-lysyl-[lipoyl-carrier protein] + a hydroperoxide = N(6)-[(R)-lipoyl]-L-lysyl-[lipoyl-carrier protein] + an alcohol + H2O</text>
        <dbReference type="Rhea" id="RHEA:62636"/>
        <dbReference type="Rhea" id="RHEA-COMP:10502"/>
        <dbReference type="Rhea" id="RHEA-COMP:16355"/>
        <dbReference type="ChEBI" id="CHEBI:15377"/>
        <dbReference type="ChEBI" id="CHEBI:30879"/>
        <dbReference type="ChEBI" id="CHEBI:35924"/>
        <dbReference type="ChEBI" id="CHEBI:83099"/>
        <dbReference type="ChEBI" id="CHEBI:83100"/>
        <dbReference type="EC" id="1.11.1.28"/>
    </reaction>
</comment>
<dbReference type="GO" id="GO:0006979">
    <property type="term" value="P:response to oxidative stress"/>
    <property type="evidence" value="ECO:0007669"/>
    <property type="project" value="InterPro"/>
</dbReference>
<feature type="disulfide bond" evidence="6">
    <location>
        <begin position="131"/>
        <end position="134"/>
    </location>
</feature>
<keyword evidence="5 6" id="KW-0676">Redox-active center</keyword>
<comment type="similarity">
    <text evidence="6">Belongs to the AhpD family.</text>
</comment>
<feature type="active site" description="Cysteine sulfenic acid (-SOH) intermediate" evidence="6">
    <location>
        <position position="134"/>
    </location>
</feature>
<dbReference type="RefSeq" id="WP_135089406.1">
    <property type="nucleotide sequence ID" value="NZ_SPDV01000042.1"/>
</dbReference>
<dbReference type="HAMAP" id="MF_01676">
    <property type="entry name" value="AhpD"/>
    <property type="match status" value="1"/>
</dbReference>
<dbReference type="EMBL" id="SPDV01000042">
    <property type="protein sequence ID" value="TFI57007.1"/>
    <property type="molecule type" value="Genomic_DNA"/>
</dbReference>
<dbReference type="Gene3D" id="1.20.1290.10">
    <property type="entry name" value="AhpD-like"/>
    <property type="match status" value="1"/>
</dbReference>
<keyword evidence="1 6" id="KW-0575">Peroxidase</keyword>
<dbReference type="OrthoDB" id="9801997at2"/>
<name>A0A4Y8ZNH8_9SPHN</name>
<dbReference type="InterPro" id="IPR029032">
    <property type="entry name" value="AhpD-like"/>
</dbReference>
<dbReference type="Proteomes" id="UP000298213">
    <property type="component" value="Unassembled WGS sequence"/>
</dbReference>
<keyword evidence="3 6" id="KW-0560">Oxidoreductase</keyword>
<dbReference type="Pfam" id="PF02627">
    <property type="entry name" value="CMD"/>
    <property type="match status" value="1"/>
</dbReference>
<keyword evidence="2 6" id="KW-0049">Antioxidant</keyword>
<evidence type="ECO:0000259" key="7">
    <source>
        <dbReference type="Pfam" id="PF02627"/>
    </source>
</evidence>
<evidence type="ECO:0000313" key="8">
    <source>
        <dbReference type="EMBL" id="TFI57007.1"/>
    </source>
</evidence>
<reference evidence="8 9" key="1">
    <citation type="submission" date="2019-03" db="EMBL/GenBank/DDBJ databases">
        <title>Genome sequence of Sphingomonas sp. 17J27-24.</title>
        <authorList>
            <person name="Kim M."/>
            <person name="Maeng S."/>
            <person name="Sathiyaraj S."/>
        </authorList>
    </citation>
    <scope>NUCLEOTIDE SEQUENCE [LARGE SCALE GENOMIC DNA]</scope>
    <source>
        <strain evidence="8 9">17J27-24</strain>
    </source>
</reference>
<dbReference type="EC" id="1.11.1.28" evidence="6"/>
<comment type="function">
    <text evidence="6">Antioxidant protein with alkyl hydroperoxidase activity. Required for the reduction of the AhpC active site cysteine residues and for the regeneration of the AhpC enzyme activity.</text>
</comment>
<feature type="active site" description="Proton donor" evidence="6">
    <location>
        <position position="131"/>
    </location>
</feature>
<feature type="domain" description="Carboxymuconolactone decarboxylase-like" evidence="7">
    <location>
        <begin position="94"/>
        <end position="171"/>
    </location>
</feature>
<proteinExistence type="inferred from homology"/>
<comment type="caution">
    <text evidence="8">The sequence shown here is derived from an EMBL/GenBank/DDBJ whole genome shotgun (WGS) entry which is preliminary data.</text>
</comment>
<keyword evidence="9" id="KW-1185">Reference proteome</keyword>
<dbReference type="NCBIfam" id="TIGR00778">
    <property type="entry name" value="ahpD_dom"/>
    <property type="match status" value="1"/>
</dbReference>
<evidence type="ECO:0000313" key="9">
    <source>
        <dbReference type="Proteomes" id="UP000298213"/>
    </source>
</evidence>
<sequence length="174" mass="18607">MSLKDLADALPDYARDIRINVGALLDDETLGEQRKYGLLLACAHGTGYRPVVIAAEAEAAGRLSEQAADAARGAAALMAMNNVYFRFIHLCSNPDYATLPSRLRMNTLCTPGIDKDDFELFSLALSAMNGCGMCIDSHERVLQKHGVSTLTMQAAARTAAVLRALATVHATLPA</sequence>
<gene>
    <name evidence="6" type="primary">ahpD</name>
    <name evidence="8" type="ORF">E2493_17350</name>
</gene>
<dbReference type="GO" id="GO:0032843">
    <property type="term" value="F:hydroperoxide reductase activity"/>
    <property type="evidence" value="ECO:0007669"/>
    <property type="project" value="InterPro"/>
</dbReference>
<dbReference type="AlphaFoldDB" id="A0A4Y8ZNH8"/>
<evidence type="ECO:0000256" key="3">
    <source>
        <dbReference type="ARBA" id="ARBA00023002"/>
    </source>
</evidence>
<evidence type="ECO:0000256" key="2">
    <source>
        <dbReference type="ARBA" id="ARBA00022862"/>
    </source>
</evidence>
<evidence type="ECO:0000256" key="1">
    <source>
        <dbReference type="ARBA" id="ARBA00022559"/>
    </source>
</evidence>
<evidence type="ECO:0000256" key="4">
    <source>
        <dbReference type="ARBA" id="ARBA00023157"/>
    </source>
</evidence>
<dbReference type="InterPro" id="IPR004675">
    <property type="entry name" value="AhpD_core"/>
</dbReference>
<feature type="disulfide bond" description="Interchain (with AhpC); in linked form" evidence="6">
    <location>
        <position position="134"/>
    </location>
</feature>
<dbReference type="InterPro" id="IPR003779">
    <property type="entry name" value="CMD-like"/>
</dbReference>
<dbReference type="GO" id="GO:0051920">
    <property type="term" value="F:peroxiredoxin activity"/>
    <property type="evidence" value="ECO:0007669"/>
    <property type="project" value="InterPro"/>
</dbReference>
<dbReference type="PANTHER" id="PTHR33930:SF7">
    <property type="entry name" value="ALKYL HYDROPEROXIDE REDUCTASE AHPD"/>
    <property type="match status" value="1"/>
</dbReference>
<evidence type="ECO:0000256" key="6">
    <source>
        <dbReference type="HAMAP-Rule" id="MF_01676"/>
    </source>
</evidence>
<evidence type="ECO:0000256" key="5">
    <source>
        <dbReference type="ARBA" id="ARBA00023284"/>
    </source>
</evidence>